<evidence type="ECO:0000256" key="6">
    <source>
        <dbReference type="PIRSR" id="PIRSR036666-50"/>
    </source>
</evidence>
<evidence type="ECO:0000256" key="1">
    <source>
        <dbReference type="ARBA" id="ARBA00001913"/>
    </source>
</evidence>
<comment type="similarity">
    <text evidence="2">Belongs to the sulfatase family.</text>
</comment>
<name>A0A1X7VDU3_AMPQE</name>
<dbReference type="Pfam" id="PF00884">
    <property type="entry name" value="Sulfatase"/>
    <property type="match status" value="1"/>
</dbReference>
<dbReference type="OrthoDB" id="96314at2759"/>
<dbReference type="PIRSF" id="PIRSF036666">
    <property type="entry name" value="G6S"/>
    <property type="match status" value="1"/>
</dbReference>
<keyword evidence="3 7" id="KW-0732">Signal</keyword>
<comment type="PTM">
    <text evidence="6">The conversion to 3-oxoalanine (also known as C-formylglycine, FGly), of a serine or cysteine residue in prokaryotes and of a cysteine residue in eukaryotes, is critical for catalytic activity.</text>
</comment>
<reference evidence="9" key="2">
    <citation type="submission" date="2017-05" db="UniProtKB">
        <authorList>
            <consortium name="EnsemblMetazoa"/>
        </authorList>
    </citation>
    <scope>IDENTIFICATION</scope>
</reference>
<feature type="chain" id="PRO_5010856231" description="Sulfatase N-terminal domain-containing protein" evidence="7">
    <location>
        <begin position="21"/>
        <end position="579"/>
    </location>
</feature>
<dbReference type="SUPFAM" id="SSF53649">
    <property type="entry name" value="Alkaline phosphatase-like"/>
    <property type="match status" value="1"/>
</dbReference>
<dbReference type="CDD" id="cd16147">
    <property type="entry name" value="G6S"/>
    <property type="match status" value="1"/>
</dbReference>
<evidence type="ECO:0000256" key="5">
    <source>
        <dbReference type="ARBA" id="ARBA00023180"/>
    </source>
</evidence>
<dbReference type="eggNOG" id="KOG3731">
    <property type="taxonomic scope" value="Eukaryota"/>
</dbReference>
<dbReference type="GO" id="GO:0030203">
    <property type="term" value="P:glycosaminoglycan metabolic process"/>
    <property type="evidence" value="ECO:0007669"/>
    <property type="project" value="InterPro"/>
</dbReference>
<keyword evidence="10" id="KW-1185">Reference proteome</keyword>
<gene>
    <name evidence="9" type="primary">100638165</name>
</gene>
<feature type="domain" description="Sulfatase N-terminal" evidence="8">
    <location>
        <begin position="24"/>
        <end position="360"/>
    </location>
</feature>
<organism evidence="9">
    <name type="scientific">Amphimedon queenslandica</name>
    <name type="common">Sponge</name>
    <dbReference type="NCBI Taxonomy" id="400682"/>
    <lineage>
        <taxon>Eukaryota</taxon>
        <taxon>Metazoa</taxon>
        <taxon>Porifera</taxon>
        <taxon>Demospongiae</taxon>
        <taxon>Heteroscleromorpha</taxon>
        <taxon>Haplosclerida</taxon>
        <taxon>Niphatidae</taxon>
        <taxon>Amphimedon</taxon>
    </lineage>
</organism>
<reference evidence="10" key="1">
    <citation type="journal article" date="2010" name="Nature">
        <title>The Amphimedon queenslandica genome and the evolution of animal complexity.</title>
        <authorList>
            <person name="Srivastava M."/>
            <person name="Simakov O."/>
            <person name="Chapman J."/>
            <person name="Fahey B."/>
            <person name="Gauthier M.E."/>
            <person name="Mitros T."/>
            <person name="Richards G.S."/>
            <person name="Conaco C."/>
            <person name="Dacre M."/>
            <person name="Hellsten U."/>
            <person name="Larroux C."/>
            <person name="Putnam N.H."/>
            <person name="Stanke M."/>
            <person name="Adamska M."/>
            <person name="Darling A."/>
            <person name="Degnan S.M."/>
            <person name="Oakley T.H."/>
            <person name="Plachetzki D.C."/>
            <person name="Zhai Y."/>
            <person name="Adamski M."/>
            <person name="Calcino A."/>
            <person name="Cummins S.F."/>
            <person name="Goodstein D.M."/>
            <person name="Harris C."/>
            <person name="Jackson D.J."/>
            <person name="Leys S.P."/>
            <person name="Shu S."/>
            <person name="Woodcroft B.J."/>
            <person name="Vervoort M."/>
            <person name="Kosik K.S."/>
            <person name="Manning G."/>
            <person name="Degnan B.M."/>
            <person name="Rokhsar D.S."/>
        </authorList>
    </citation>
    <scope>NUCLEOTIDE SEQUENCE [LARGE SCALE GENOMIC DNA]</scope>
</reference>
<accession>A0A1X7VDU3</accession>
<evidence type="ECO:0000256" key="2">
    <source>
        <dbReference type="ARBA" id="ARBA00008779"/>
    </source>
</evidence>
<dbReference type="InterPro" id="IPR012251">
    <property type="entry name" value="GlcNAc_6-SO4ase"/>
</dbReference>
<dbReference type="EnsemblMetazoa" id="Aqu2.1.37909_001">
    <property type="protein sequence ID" value="Aqu2.1.37909_001"/>
    <property type="gene ID" value="Aqu2.1.37909"/>
</dbReference>
<keyword evidence="4" id="KW-0378">Hydrolase</keyword>
<dbReference type="InterPro" id="IPR024607">
    <property type="entry name" value="Sulfatase_CS"/>
</dbReference>
<dbReference type="InParanoid" id="A0A1X7VDU3"/>
<keyword evidence="5" id="KW-0325">Glycoprotein</keyword>
<dbReference type="KEGG" id="aqu:100638165"/>
<dbReference type="EnsemblMetazoa" id="XM_019993928.1">
    <property type="protein sequence ID" value="XP_019849487.1"/>
    <property type="gene ID" value="LOC100638165"/>
</dbReference>
<dbReference type="Proteomes" id="UP000007879">
    <property type="component" value="Unassembled WGS sequence"/>
</dbReference>
<dbReference type="PANTHER" id="PTHR43108:SF8">
    <property type="entry name" value="SD21168P"/>
    <property type="match status" value="1"/>
</dbReference>
<evidence type="ECO:0000313" key="9">
    <source>
        <dbReference type="EnsemblMetazoa" id="Aqu2.1.37909_001"/>
    </source>
</evidence>
<proteinExistence type="inferred from homology"/>
<dbReference type="STRING" id="400682.A0A1X7VDU3"/>
<dbReference type="AlphaFoldDB" id="A0A1X7VDU3"/>
<dbReference type="InterPro" id="IPR000917">
    <property type="entry name" value="Sulfatase_N"/>
</dbReference>
<dbReference type="PANTHER" id="PTHR43108">
    <property type="entry name" value="N-ACETYLGLUCOSAMINE-6-SULFATASE FAMILY MEMBER"/>
    <property type="match status" value="1"/>
</dbReference>
<evidence type="ECO:0000259" key="8">
    <source>
        <dbReference type="Pfam" id="PF00884"/>
    </source>
</evidence>
<dbReference type="Gene3D" id="3.40.720.10">
    <property type="entry name" value="Alkaline Phosphatase, subunit A"/>
    <property type="match status" value="1"/>
</dbReference>
<evidence type="ECO:0000256" key="7">
    <source>
        <dbReference type="SAM" id="SignalP"/>
    </source>
</evidence>
<dbReference type="PROSITE" id="PS00149">
    <property type="entry name" value="SULFATASE_2"/>
    <property type="match status" value="1"/>
</dbReference>
<protein>
    <recommendedName>
        <fullName evidence="8">Sulfatase N-terminal domain-containing protein</fullName>
    </recommendedName>
</protein>
<evidence type="ECO:0000256" key="3">
    <source>
        <dbReference type="ARBA" id="ARBA00022729"/>
    </source>
</evidence>
<comment type="cofactor">
    <cofactor evidence="1">
        <name>Ca(2+)</name>
        <dbReference type="ChEBI" id="CHEBI:29108"/>
    </cofactor>
</comment>
<evidence type="ECO:0000256" key="4">
    <source>
        <dbReference type="ARBA" id="ARBA00022801"/>
    </source>
</evidence>
<feature type="modified residue" description="3-oxoalanine (Cys)" evidence="6">
    <location>
        <position position="68"/>
    </location>
</feature>
<dbReference type="InterPro" id="IPR017850">
    <property type="entry name" value="Alkaline_phosphatase_core_sf"/>
</dbReference>
<sequence length="579" mass="64923">MKAFLFFYLCCLSLFSPSLSASTPNILFVLTDDQDVTANSLDYMPNLGRIFRKEGMEFLNYFVTTALCCPSRSTIIKGQYCHNTGIWDNGDLNNSTFQSGGFAKWIEEGLHNTTIATMIQSLGYETFLIGKYLNGYSDAHADVVPPGWDYWHGMTDTAYYGPHFSDNGKLLKVPKEVYQTDYISETATTLLKKRSPNKPFFMYLSPFAPHAPSIPAHRHENLFNDKQAPRTVSFNPDDKVQKEKPSWLGHLPKLTDKQIDSIDNFYRNRLRALQAVDEMLVSLEETLKGTGEWDNTYVFYMGDNGQHLGDYRLPGGKRQAYDTDIRVPFLVRGPGIKGGLKVTEIVQNIDLMPTWVNLAGGTIPSTYVSDGKSIVPLLSKTGGTQPAVNEFRSVSLAEMYGGSSNMGGYSGMPGYEKGRFWNNTYQALRVINGSDWASGANWLYAQWCTGESEFYDSDKDPRQVSNTVAEVSSTQLAMLSNLVSQLGNCKGAQCHSIDYVQIRREVENGVIKKPTWNLPCHNPPDMKRGDASELWETADIDGLTVEDCSFVLSDGFPYSDDEVVPEQYLSVWNKCQHNM</sequence>
<dbReference type="GO" id="GO:0005539">
    <property type="term" value="F:glycosaminoglycan binding"/>
    <property type="evidence" value="ECO:0007669"/>
    <property type="project" value="TreeGrafter"/>
</dbReference>
<dbReference type="GO" id="GO:0008449">
    <property type="term" value="F:N-acetylglucosamine-6-sulfatase activity"/>
    <property type="evidence" value="ECO:0007669"/>
    <property type="project" value="InterPro"/>
</dbReference>
<feature type="signal peptide" evidence="7">
    <location>
        <begin position="1"/>
        <end position="20"/>
    </location>
</feature>
<evidence type="ECO:0000313" key="10">
    <source>
        <dbReference type="Proteomes" id="UP000007879"/>
    </source>
</evidence>